<dbReference type="Pfam" id="PF01321">
    <property type="entry name" value="Creatinase_N"/>
    <property type="match status" value="1"/>
</dbReference>
<keyword evidence="8" id="KW-1185">Reference proteome</keyword>
<accession>A0ABU8BZ72</accession>
<evidence type="ECO:0000256" key="1">
    <source>
        <dbReference type="ARBA" id="ARBA00022670"/>
    </source>
</evidence>
<evidence type="ECO:0000259" key="5">
    <source>
        <dbReference type="Pfam" id="PF00557"/>
    </source>
</evidence>
<reference evidence="7" key="1">
    <citation type="submission" date="2024-02" db="EMBL/GenBank/DDBJ databases">
        <title>Genome sequences of strain Gemmobacter sp. JM10B15.</title>
        <authorList>
            <person name="Zhang M."/>
        </authorList>
    </citation>
    <scope>NUCLEOTIDE SEQUENCE</scope>
    <source>
        <strain evidence="7">JM10B15</strain>
    </source>
</reference>
<dbReference type="InterPro" id="IPR001131">
    <property type="entry name" value="Peptidase_M24B_aminopep-P_CS"/>
</dbReference>
<feature type="domain" description="Creatinase N-terminal" evidence="6">
    <location>
        <begin position="27"/>
        <end position="154"/>
    </location>
</feature>
<sequence length="384" mass="41569">MTQFDKALLDFTRVSCPGISDDEHRARLAALRKSMQVQGISAVWLDASASLTYYCGISLGLSERIHGALVKADGTLIYVTPQFERPKLETLVRLPGEFLVWEEDEDPFEGIGRAVSGRVAVDPATPFRFADRFQRLAGVSVQSAEDLVLGQRAIKSPTEIALMQHAMDVSFQVQKAVYAGLRDGISAKEVCEFIAAAHRAAGLHHVFAAAQFGEATAYPHGVPYEQRLSRGDLVLIDLGASLHGYHSDITRCYAFGPPSDRQRFLWNAEKSAQAAAMAAVKPGATCRSVDQAARSSLEKAGFGPGYAVPGLPHRTGHGIGLELHERPWIVGSDDTVLVPGMCFSIEPMLCVYGEGGVRLEDIIYMTESGGRSFCTPAAEIDAPF</sequence>
<evidence type="ECO:0000259" key="6">
    <source>
        <dbReference type="Pfam" id="PF01321"/>
    </source>
</evidence>
<keyword evidence="2" id="KW-0479">Metal-binding</keyword>
<dbReference type="PRINTS" id="PR00599">
    <property type="entry name" value="MAPEPTIDASE"/>
</dbReference>
<evidence type="ECO:0000256" key="3">
    <source>
        <dbReference type="ARBA" id="ARBA00022801"/>
    </source>
</evidence>
<dbReference type="Gene3D" id="3.90.230.10">
    <property type="entry name" value="Creatinase/methionine aminopeptidase superfamily"/>
    <property type="match status" value="1"/>
</dbReference>
<dbReference type="Gene3D" id="3.40.350.10">
    <property type="entry name" value="Creatinase/prolidase N-terminal domain"/>
    <property type="match status" value="1"/>
</dbReference>
<organism evidence="7 8">
    <name type="scientific">Gemmobacter denitrificans</name>
    <dbReference type="NCBI Taxonomy" id="3123040"/>
    <lineage>
        <taxon>Bacteria</taxon>
        <taxon>Pseudomonadati</taxon>
        <taxon>Pseudomonadota</taxon>
        <taxon>Alphaproteobacteria</taxon>
        <taxon>Rhodobacterales</taxon>
        <taxon>Paracoccaceae</taxon>
        <taxon>Gemmobacter</taxon>
    </lineage>
</organism>
<feature type="domain" description="Peptidase M24" evidence="5">
    <location>
        <begin position="162"/>
        <end position="367"/>
    </location>
</feature>
<dbReference type="InterPro" id="IPR036005">
    <property type="entry name" value="Creatinase/aminopeptidase-like"/>
</dbReference>
<dbReference type="InterPro" id="IPR000587">
    <property type="entry name" value="Creatinase_N"/>
</dbReference>
<protein>
    <submittedName>
        <fullName evidence="7">Xaa-Pro peptidase family protein</fullName>
    </submittedName>
</protein>
<dbReference type="RefSeq" id="WP_335425041.1">
    <property type="nucleotide sequence ID" value="NZ_JBALHR010000015.1"/>
</dbReference>
<dbReference type="PANTHER" id="PTHR46112:SF3">
    <property type="entry name" value="AMINOPEPTIDASE YPDF"/>
    <property type="match status" value="1"/>
</dbReference>
<evidence type="ECO:0000256" key="2">
    <source>
        <dbReference type="ARBA" id="ARBA00022723"/>
    </source>
</evidence>
<dbReference type="PROSITE" id="PS00491">
    <property type="entry name" value="PROLINE_PEPTIDASE"/>
    <property type="match status" value="1"/>
</dbReference>
<dbReference type="SUPFAM" id="SSF55920">
    <property type="entry name" value="Creatinase/aminopeptidase"/>
    <property type="match status" value="1"/>
</dbReference>
<proteinExistence type="predicted"/>
<keyword evidence="3" id="KW-0378">Hydrolase</keyword>
<dbReference type="InterPro" id="IPR029149">
    <property type="entry name" value="Creatin/AminoP/Spt16_N"/>
</dbReference>
<dbReference type="Pfam" id="PF00557">
    <property type="entry name" value="Peptidase_M24"/>
    <property type="match status" value="1"/>
</dbReference>
<keyword evidence="4" id="KW-0482">Metalloprotease</keyword>
<dbReference type="InterPro" id="IPR050659">
    <property type="entry name" value="Peptidase_M24B"/>
</dbReference>
<dbReference type="InterPro" id="IPR000994">
    <property type="entry name" value="Pept_M24"/>
</dbReference>
<dbReference type="EMBL" id="JBALHR010000015">
    <property type="protein sequence ID" value="MEH7830015.1"/>
    <property type="molecule type" value="Genomic_DNA"/>
</dbReference>
<evidence type="ECO:0000313" key="7">
    <source>
        <dbReference type="EMBL" id="MEH7830015.1"/>
    </source>
</evidence>
<name>A0ABU8BZ72_9RHOB</name>
<comment type="caution">
    <text evidence="7">The sequence shown here is derived from an EMBL/GenBank/DDBJ whole genome shotgun (WGS) entry which is preliminary data.</text>
</comment>
<keyword evidence="1" id="KW-0645">Protease</keyword>
<gene>
    <name evidence="7" type="ORF">V6590_17830</name>
</gene>
<dbReference type="InterPro" id="IPR001714">
    <property type="entry name" value="Pept_M24_MAP"/>
</dbReference>
<dbReference type="PANTHER" id="PTHR46112">
    <property type="entry name" value="AMINOPEPTIDASE"/>
    <property type="match status" value="1"/>
</dbReference>
<evidence type="ECO:0000313" key="8">
    <source>
        <dbReference type="Proteomes" id="UP001431963"/>
    </source>
</evidence>
<evidence type="ECO:0000256" key="4">
    <source>
        <dbReference type="ARBA" id="ARBA00023049"/>
    </source>
</evidence>
<dbReference type="Proteomes" id="UP001431963">
    <property type="component" value="Unassembled WGS sequence"/>
</dbReference>
<dbReference type="SUPFAM" id="SSF53092">
    <property type="entry name" value="Creatinase/prolidase N-terminal domain"/>
    <property type="match status" value="1"/>
</dbReference>